<name>A0A0S2KC25_9GAMM</name>
<dbReference type="GO" id="GO:0009898">
    <property type="term" value="C:cytoplasmic side of plasma membrane"/>
    <property type="evidence" value="ECO:0007669"/>
    <property type="project" value="TreeGrafter"/>
</dbReference>
<dbReference type="InterPro" id="IPR003593">
    <property type="entry name" value="AAA+_ATPase"/>
</dbReference>
<evidence type="ECO:0000256" key="2">
    <source>
        <dbReference type="ARBA" id="ARBA00022840"/>
    </source>
</evidence>
<dbReference type="OrthoDB" id="9816297at2"/>
<dbReference type="Gene3D" id="3.40.50.300">
    <property type="entry name" value="P-loop containing nucleotide triphosphate hydrolases"/>
    <property type="match status" value="1"/>
</dbReference>
<dbReference type="PANTHER" id="PTHR43384:SF6">
    <property type="entry name" value="SEPTUM SITE-DETERMINING PROTEIN MIND HOMOLOG, CHLOROPLASTIC"/>
    <property type="match status" value="1"/>
</dbReference>
<dbReference type="STRING" id="1249552.PS2015_950"/>
<accession>A0A0S2KC25</accession>
<proteinExistence type="predicted"/>
<protein>
    <submittedName>
        <fullName evidence="4">Cobyrinic acid a,c-diamide synthase</fullName>
    </submittedName>
</protein>
<dbReference type="SMART" id="SM00382">
    <property type="entry name" value="AAA"/>
    <property type="match status" value="1"/>
</dbReference>
<dbReference type="InterPro" id="IPR050625">
    <property type="entry name" value="ParA/MinD_ATPase"/>
</dbReference>
<evidence type="ECO:0000313" key="5">
    <source>
        <dbReference type="Proteomes" id="UP000065641"/>
    </source>
</evidence>
<evidence type="ECO:0000259" key="3">
    <source>
        <dbReference type="SMART" id="SM00382"/>
    </source>
</evidence>
<dbReference type="AlphaFoldDB" id="A0A0S2KC25"/>
<dbReference type="Pfam" id="PF10609">
    <property type="entry name" value="ParA"/>
    <property type="match status" value="1"/>
</dbReference>
<gene>
    <name evidence="4" type="ORF">PS2015_950</name>
</gene>
<dbReference type="Proteomes" id="UP000065641">
    <property type="component" value="Chromosome"/>
</dbReference>
<dbReference type="InterPro" id="IPR027417">
    <property type="entry name" value="P-loop_NTPase"/>
</dbReference>
<keyword evidence="1" id="KW-0547">Nucleotide-binding</keyword>
<dbReference type="RefSeq" id="WP_058021141.1">
    <property type="nucleotide sequence ID" value="NZ_CP013189.1"/>
</dbReference>
<dbReference type="GO" id="GO:0005524">
    <property type="term" value="F:ATP binding"/>
    <property type="evidence" value="ECO:0007669"/>
    <property type="project" value="UniProtKB-KW"/>
</dbReference>
<dbReference type="GO" id="GO:0005829">
    <property type="term" value="C:cytosol"/>
    <property type="evidence" value="ECO:0007669"/>
    <property type="project" value="TreeGrafter"/>
</dbReference>
<evidence type="ECO:0000256" key="1">
    <source>
        <dbReference type="ARBA" id="ARBA00022741"/>
    </source>
</evidence>
<organism evidence="4 5">
    <name type="scientific">Pseudohongiella spirulinae</name>
    <dbReference type="NCBI Taxonomy" id="1249552"/>
    <lineage>
        <taxon>Bacteria</taxon>
        <taxon>Pseudomonadati</taxon>
        <taxon>Pseudomonadota</taxon>
        <taxon>Gammaproteobacteria</taxon>
        <taxon>Pseudomonadales</taxon>
        <taxon>Pseudohongiellaceae</taxon>
        <taxon>Pseudohongiella</taxon>
    </lineage>
</organism>
<sequence>MRPEHTSHVIAICSGKGGVGKSSIAVNLGLALSRANHRVCLFDADAGMANVNILMGLKPTYGLEHVVLSDMKVNDIMLSAPHGLKVIPGANGIEQCADLSSRAQVKLAKQLADIERQFDYLLIDTAAGMADSTLSFILSAQHTLLVITTEPTSLTDAFSLIKVLRRKGRRRNYHVIVNMCSHVKQAREVYTRFAGAVSKYIGVNVSYAGYILQDESLRAAVTMQSPVALFPETDPSCRHFLRLADSLTAKLAETPAQPALSRYWYRLSQNARSNKSTDLSFHVLQDRLLELIGQGKIPVHDLTRLRDQLNKVLAPPVEKHLPRFDSHRFGSQQQLISHLRANPDKPISELIPDTH</sequence>
<dbReference type="SUPFAM" id="SSF52540">
    <property type="entry name" value="P-loop containing nucleoside triphosphate hydrolases"/>
    <property type="match status" value="1"/>
</dbReference>
<dbReference type="GO" id="GO:0051782">
    <property type="term" value="P:negative regulation of cell division"/>
    <property type="evidence" value="ECO:0007669"/>
    <property type="project" value="TreeGrafter"/>
</dbReference>
<dbReference type="InterPro" id="IPR033875">
    <property type="entry name" value="FlhG"/>
</dbReference>
<dbReference type="KEGG" id="pspi:PS2015_950"/>
<dbReference type="EMBL" id="CP013189">
    <property type="protein sequence ID" value="ALO45620.1"/>
    <property type="molecule type" value="Genomic_DNA"/>
</dbReference>
<reference evidence="4 5" key="1">
    <citation type="submission" date="2015-11" db="EMBL/GenBank/DDBJ databases">
        <authorList>
            <person name="Zhang Y."/>
            <person name="Guo Z."/>
        </authorList>
    </citation>
    <scope>NUCLEOTIDE SEQUENCE [LARGE SCALE GENOMIC DNA]</scope>
    <source>
        <strain evidence="4 5">KCTC 32221</strain>
    </source>
</reference>
<keyword evidence="5" id="KW-1185">Reference proteome</keyword>
<dbReference type="PANTHER" id="PTHR43384">
    <property type="entry name" value="SEPTUM SITE-DETERMINING PROTEIN MIND HOMOLOG, CHLOROPLASTIC-RELATED"/>
    <property type="match status" value="1"/>
</dbReference>
<keyword evidence="2" id="KW-0067">ATP-binding</keyword>
<feature type="domain" description="AAA+ ATPase" evidence="3">
    <location>
        <begin position="6"/>
        <end position="178"/>
    </location>
</feature>
<dbReference type="InterPro" id="IPR033756">
    <property type="entry name" value="YlxH/NBP35"/>
</dbReference>
<evidence type="ECO:0000313" key="4">
    <source>
        <dbReference type="EMBL" id="ALO45620.1"/>
    </source>
</evidence>
<dbReference type="GO" id="GO:0016887">
    <property type="term" value="F:ATP hydrolysis activity"/>
    <property type="evidence" value="ECO:0007669"/>
    <property type="project" value="TreeGrafter"/>
</dbReference>
<dbReference type="CDD" id="cd02038">
    <property type="entry name" value="FlhG-like"/>
    <property type="match status" value="1"/>
</dbReference>